<evidence type="ECO:0000313" key="8">
    <source>
        <dbReference type="EMBL" id="SEC09665.1"/>
    </source>
</evidence>
<evidence type="ECO:0000313" key="9">
    <source>
        <dbReference type="Proteomes" id="UP000182409"/>
    </source>
</evidence>
<feature type="transmembrane region" description="Helical" evidence="6">
    <location>
        <begin position="257"/>
        <end position="276"/>
    </location>
</feature>
<dbReference type="Proteomes" id="UP000182409">
    <property type="component" value="Unassembled WGS sequence"/>
</dbReference>
<comment type="subcellular location">
    <subcellularLocation>
        <location evidence="1">Membrane</location>
        <topology evidence="1">Multi-pass membrane protein</topology>
    </subcellularLocation>
</comment>
<feature type="transmembrane region" description="Helical" evidence="6">
    <location>
        <begin position="288"/>
        <end position="307"/>
    </location>
</feature>
<dbReference type="Pfam" id="PF07690">
    <property type="entry name" value="MFS_1"/>
    <property type="match status" value="1"/>
</dbReference>
<feature type="transmembrane region" description="Helical" evidence="6">
    <location>
        <begin position="353"/>
        <end position="375"/>
    </location>
</feature>
<feature type="transmembrane region" description="Helical" evidence="6">
    <location>
        <begin position="152"/>
        <end position="175"/>
    </location>
</feature>
<keyword evidence="3 6" id="KW-0812">Transmembrane</keyword>
<dbReference type="FunFam" id="1.20.1250.20:FF:000018">
    <property type="entry name" value="MFS transporter permease"/>
    <property type="match status" value="1"/>
</dbReference>
<evidence type="ECO:0000256" key="5">
    <source>
        <dbReference type="ARBA" id="ARBA00023136"/>
    </source>
</evidence>
<evidence type="ECO:0000259" key="7">
    <source>
        <dbReference type="PROSITE" id="PS50850"/>
    </source>
</evidence>
<dbReference type="EMBL" id="FNSD01000001">
    <property type="protein sequence ID" value="SEC09665.1"/>
    <property type="molecule type" value="Genomic_DNA"/>
</dbReference>
<dbReference type="CDD" id="cd17319">
    <property type="entry name" value="MFS_ExuT_GudP_like"/>
    <property type="match status" value="1"/>
</dbReference>
<feature type="transmembrane region" description="Helical" evidence="6">
    <location>
        <begin position="56"/>
        <end position="76"/>
    </location>
</feature>
<dbReference type="PANTHER" id="PTHR43791">
    <property type="entry name" value="PERMEASE-RELATED"/>
    <property type="match status" value="1"/>
</dbReference>
<dbReference type="InterPro" id="IPR020846">
    <property type="entry name" value="MFS_dom"/>
</dbReference>
<feature type="transmembrane region" description="Helical" evidence="6">
    <location>
        <begin position="88"/>
        <end position="111"/>
    </location>
</feature>
<keyword evidence="4 6" id="KW-1133">Transmembrane helix</keyword>
<feature type="transmembrane region" description="Helical" evidence="6">
    <location>
        <begin position="117"/>
        <end position="140"/>
    </location>
</feature>
<evidence type="ECO:0000256" key="4">
    <source>
        <dbReference type="ARBA" id="ARBA00022989"/>
    </source>
</evidence>
<dbReference type="InterPro" id="IPR011701">
    <property type="entry name" value="MFS"/>
</dbReference>
<feature type="transmembrane region" description="Helical" evidence="6">
    <location>
        <begin position="187"/>
        <end position="207"/>
    </location>
</feature>
<dbReference type="RefSeq" id="WP_244502074.1">
    <property type="nucleotide sequence ID" value="NZ_FNSD01000001.1"/>
</dbReference>
<organism evidence="8 9">
    <name type="scientific">Terriglobus roseus</name>
    <dbReference type="NCBI Taxonomy" id="392734"/>
    <lineage>
        <taxon>Bacteria</taxon>
        <taxon>Pseudomonadati</taxon>
        <taxon>Acidobacteriota</taxon>
        <taxon>Terriglobia</taxon>
        <taxon>Terriglobales</taxon>
        <taxon>Acidobacteriaceae</taxon>
        <taxon>Terriglobus</taxon>
    </lineage>
</organism>
<name>A0A1H4PQN0_9BACT</name>
<dbReference type="SUPFAM" id="SSF103473">
    <property type="entry name" value="MFS general substrate transporter"/>
    <property type="match status" value="1"/>
</dbReference>
<evidence type="ECO:0000256" key="3">
    <source>
        <dbReference type="ARBA" id="ARBA00022692"/>
    </source>
</evidence>
<dbReference type="AlphaFoldDB" id="A0A1H4PQN0"/>
<dbReference type="GO" id="GO:0016020">
    <property type="term" value="C:membrane"/>
    <property type="evidence" value="ECO:0007669"/>
    <property type="project" value="UniProtKB-SubCell"/>
</dbReference>
<keyword evidence="5 6" id="KW-0472">Membrane</keyword>
<evidence type="ECO:0000256" key="1">
    <source>
        <dbReference type="ARBA" id="ARBA00004141"/>
    </source>
</evidence>
<sequence length="456" mass="49257">MPTSLHPEVDTAEAVGRSAMRKVRLRIVPLIGLGYCAAYIDRVNISFAALGMNRDLHLSATVYGFGAGLFFLSYAASEIPSNLALHRFGARVWLSRIMITWGLLAMGMMLVRTPHQFYLARFLLGMAEAGFFPGVVYYFMRWFPPELRASAFSQFYIALPLSSVFMGAAAGALLGLEGRAGLHGWQWLFLVEGLPPILLGIVFLFFLPSSPADAKWLTTAEKQWIHQRTTEDAASVTHSHGAIAAALRNRRIWQLGFFNLMCLGCSYAYTFSAPSVLQAATGFSSARIGYIVAALSLLGAGAMLLGARFSDSRQRAARALGTQADRYAHILPWCGLLAGGFLVYGLGHTPVSAILGLGIVILGFNGMQGPAWALPASFLRDPTGRRAAVGVAVINMIAMFGGFLGPYWIGFMRDLTGSYGRGIAAMALPALGCAAIIATMRKAARRDQPEAPKFVQ</sequence>
<feature type="domain" description="Major facilitator superfamily (MFS) profile" evidence="7">
    <location>
        <begin position="27"/>
        <end position="447"/>
    </location>
</feature>
<feature type="transmembrane region" description="Helical" evidence="6">
    <location>
        <begin position="387"/>
        <end position="409"/>
    </location>
</feature>
<keyword evidence="2" id="KW-0813">Transport</keyword>
<accession>A0A1H4PQN0</accession>
<gene>
    <name evidence="8" type="ORF">SAMN05443244_2641</name>
</gene>
<protein>
    <submittedName>
        <fullName evidence="8">MFS transporter, ACS family, tartrate transporter</fullName>
    </submittedName>
</protein>
<reference evidence="8 9" key="1">
    <citation type="submission" date="2016-10" db="EMBL/GenBank/DDBJ databases">
        <authorList>
            <person name="de Groot N.N."/>
        </authorList>
    </citation>
    <scope>NUCLEOTIDE SEQUENCE [LARGE SCALE GENOMIC DNA]</scope>
    <source>
        <strain evidence="8 9">AB35.6</strain>
    </source>
</reference>
<dbReference type="InterPro" id="IPR036259">
    <property type="entry name" value="MFS_trans_sf"/>
</dbReference>
<dbReference type="PANTHER" id="PTHR43791:SF36">
    <property type="entry name" value="TRANSPORTER, PUTATIVE (AFU_ORTHOLOGUE AFUA_6G08340)-RELATED"/>
    <property type="match status" value="1"/>
</dbReference>
<evidence type="ECO:0000256" key="6">
    <source>
        <dbReference type="SAM" id="Phobius"/>
    </source>
</evidence>
<proteinExistence type="predicted"/>
<dbReference type="Gene3D" id="1.20.1250.20">
    <property type="entry name" value="MFS general substrate transporter like domains"/>
    <property type="match status" value="2"/>
</dbReference>
<feature type="transmembrane region" description="Helical" evidence="6">
    <location>
        <begin position="327"/>
        <end position="347"/>
    </location>
</feature>
<dbReference type="GO" id="GO:0022857">
    <property type="term" value="F:transmembrane transporter activity"/>
    <property type="evidence" value="ECO:0007669"/>
    <property type="project" value="InterPro"/>
</dbReference>
<dbReference type="PROSITE" id="PS50850">
    <property type="entry name" value="MFS"/>
    <property type="match status" value="1"/>
</dbReference>
<evidence type="ECO:0000256" key="2">
    <source>
        <dbReference type="ARBA" id="ARBA00022448"/>
    </source>
</evidence>
<feature type="transmembrane region" description="Helical" evidence="6">
    <location>
        <begin position="421"/>
        <end position="440"/>
    </location>
</feature>
<feature type="transmembrane region" description="Helical" evidence="6">
    <location>
        <begin position="27"/>
        <end position="50"/>
    </location>
</feature>